<name>A0A3P3Y5S8_PLABS</name>
<dbReference type="AlphaFoldDB" id="A0A3P3Y5S8"/>
<feature type="region of interest" description="Disordered" evidence="1">
    <location>
        <begin position="87"/>
        <end position="114"/>
    </location>
</feature>
<reference evidence="2 3" key="1">
    <citation type="submission" date="2018-03" db="EMBL/GenBank/DDBJ databases">
        <authorList>
            <person name="Fogelqvist J."/>
        </authorList>
    </citation>
    <scope>NUCLEOTIDE SEQUENCE [LARGE SCALE GENOMIC DNA]</scope>
</reference>
<accession>A0A3P3Y5S8</accession>
<dbReference type="EMBL" id="OVEO01000004">
    <property type="protein sequence ID" value="SPQ95519.1"/>
    <property type="molecule type" value="Genomic_DNA"/>
</dbReference>
<evidence type="ECO:0000256" key="1">
    <source>
        <dbReference type="SAM" id="MobiDB-lite"/>
    </source>
</evidence>
<sequence length="159" mass="17456">MDPAVLDQAPKGQAYGFKLATSRQLEQAKTTDKVTMQHSPTWRNVWKGFPIVPEASQIESAAPPAECRILLLYANRIQSQIATFDVDGRKKGPIDHGPTSLSGSQWSPSSNDRTAEPLWRSFTVVPGAHRIRLSDGQHKAFASDDVVSTSNDAGILSWR</sequence>
<gene>
    <name evidence="2" type="ORF">PLBR_LOCUS2734</name>
</gene>
<evidence type="ECO:0000313" key="2">
    <source>
        <dbReference type="EMBL" id="SPQ95519.1"/>
    </source>
</evidence>
<geneLocation type="mitochondrion" evidence="2"/>
<feature type="compositionally biased region" description="Polar residues" evidence="1">
    <location>
        <begin position="99"/>
        <end position="112"/>
    </location>
</feature>
<organism evidence="2 3">
    <name type="scientific">Plasmodiophora brassicae</name>
    <name type="common">Clubroot disease agent</name>
    <dbReference type="NCBI Taxonomy" id="37360"/>
    <lineage>
        <taxon>Eukaryota</taxon>
        <taxon>Sar</taxon>
        <taxon>Rhizaria</taxon>
        <taxon>Endomyxa</taxon>
        <taxon>Phytomyxea</taxon>
        <taxon>Plasmodiophorida</taxon>
        <taxon>Plasmodiophoridae</taxon>
        <taxon>Plasmodiophora</taxon>
    </lineage>
</organism>
<evidence type="ECO:0000313" key="3">
    <source>
        <dbReference type="Proteomes" id="UP000290189"/>
    </source>
</evidence>
<protein>
    <submittedName>
        <fullName evidence="2">Uncharacterized protein</fullName>
    </submittedName>
</protein>
<proteinExistence type="predicted"/>
<keyword evidence="2" id="KW-0496">Mitochondrion</keyword>
<dbReference type="Proteomes" id="UP000290189">
    <property type="component" value="Unassembled WGS sequence"/>
</dbReference>